<gene>
    <name evidence="1" type="primary">FGENESH: predicted gene_5.284</name>
    <name evidence="1" type="ORF">BN2166_0027390</name>
</gene>
<sequence length="147" mass="16107">MASALAGWLAIELERIEEEVNDLARLPLALSLSFSSLRLFTSPLSAVLRVGVTSPLFYLASTLDVTTSTLSTPQLIDVKDSMDDALVRSGSRSTSALPVRSCIFGLGIYGRPTRILRCRGHTAVHWRSHRTLSFSVRAVVDAFEQSR</sequence>
<proteinExistence type="predicted"/>
<evidence type="ECO:0000313" key="1">
    <source>
        <dbReference type="EMBL" id="CTR06878.1"/>
    </source>
</evidence>
<dbReference type="EMBL" id="CWKI01000005">
    <property type="protein sequence ID" value="CTR06878.1"/>
    <property type="molecule type" value="Genomic_DNA"/>
</dbReference>
<reference evidence="1 2" key="1">
    <citation type="submission" date="2015-07" db="EMBL/GenBank/DDBJ databases">
        <authorList>
            <person name="Cajimat M.N.B."/>
            <person name="Milazzo M.L."/>
            <person name="Fulhorst C.F."/>
        </authorList>
    </citation>
    <scope>NUCLEOTIDE SEQUENCE [LARGE SCALE GENOMIC DNA]</scope>
    <source>
        <strain evidence="1">Single colony</strain>
    </source>
</reference>
<name>A0A0K3CDA5_RHOTO</name>
<keyword evidence="2" id="KW-1185">Reference proteome</keyword>
<organism evidence="1 2">
    <name type="scientific">Rhodotorula toruloides</name>
    <name type="common">Yeast</name>
    <name type="synonym">Rhodosporidium toruloides</name>
    <dbReference type="NCBI Taxonomy" id="5286"/>
    <lineage>
        <taxon>Eukaryota</taxon>
        <taxon>Fungi</taxon>
        <taxon>Dikarya</taxon>
        <taxon>Basidiomycota</taxon>
        <taxon>Pucciniomycotina</taxon>
        <taxon>Microbotryomycetes</taxon>
        <taxon>Sporidiobolales</taxon>
        <taxon>Sporidiobolaceae</taxon>
        <taxon>Rhodotorula</taxon>
    </lineage>
</organism>
<dbReference type="AlphaFoldDB" id="A0A0K3CDA5"/>
<accession>A0A0K3CDA5</accession>
<protein>
    <submittedName>
        <fullName evidence="1">FGENESH: predicted gene_5.284 protein</fullName>
    </submittedName>
</protein>
<dbReference type="Proteomes" id="UP000199069">
    <property type="component" value="Unassembled WGS sequence"/>
</dbReference>
<evidence type="ECO:0000313" key="2">
    <source>
        <dbReference type="Proteomes" id="UP000199069"/>
    </source>
</evidence>